<dbReference type="InterPro" id="IPR016166">
    <property type="entry name" value="FAD-bd_PCMH"/>
</dbReference>
<evidence type="ECO:0000313" key="5">
    <source>
        <dbReference type="Proteomes" id="UP000694251"/>
    </source>
</evidence>
<dbReference type="Proteomes" id="UP000694251">
    <property type="component" value="Chromosome 13"/>
</dbReference>
<name>A0A8T1Y068_ARASU</name>
<organism evidence="4 5">
    <name type="scientific">Arabidopsis suecica</name>
    <name type="common">Swedish thale-cress</name>
    <name type="synonym">Cardaminopsis suecica</name>
    <dbReference type="NCBI Taxonomy" id="45249"/>
    <lineage>
        <taxon>Eukaryota</taxon>
        <taxon>Viridiplantae</taxon>
        <taxon>Streptophyta</taxon>
        <taxon>Embryophyta</taxon>
        <taxon>Tracheophyta</taxon>
        <taxon>Spermatophyta</taxon>
        <taxon>Magnoliopsida</taxon>
        <taxon>eudicotyledons</taxon>
        <taxon>Gunneridae</taxon>
        <taxon>Pentapetalae</taxon>
        <taxon>rosids</taxon>
        <taxon>malvids</taxon>
        <taxon>Brassicales</taxon>
        <taxon>Brassicaceae</taxon>
        <taxon>Camelineae</taxon>
        <taxon>Arabidopsis</taxon>
    </lineage>
</organism>
<gene>
    <name evidence="4" type="ORF">ISN44_As13g019920</name>
</gene>
<dbReference type="EMBL" id="JAEFBJ010000013">
    <property type="protein sequence ID" value="KAG7538187.1"/>
    <property type="molecule type" value="Genomic_DNA"/>
</dbReference>
<dbReference type="AlphaFoldDB" id="A0A8T1Y068"/>
<dbReference type="PANTHER" id="PTHR13878:SF169">
    <property type="entry name" value="L-GULONOLACTONE OXIDASE 1-RELATED"/>
    <property type="match status" value="1"/>
</dbReference>
<evidence type="ECO:0000259" key="3">
    <source>
        <dbReference type="PROSITE" id="PS51387"/>
    </source>
</evidence>
<dbReference type="PANTHER" id="PTHR13878">
    <property type="entry name" value="GULONOLACTONE OXIDASE"/>
    <property type="match status" value="1"/>
</dbReference>
<keyword evidence="2" id="KW-0560">Oxidoreductase</keyword>
<comment type="caution">
    <text evidence="4">The sequence shown here is derived from an EMBL/GenBank/DDBJ whole genome shotgun (WGS) entry which is preliminary data.</text>
</comment>
<feature type="domain" description="FAD-binding PCMH-type" evidence="3">
    <location>
        <begin position="15"/>
        <end position="121"/>
    </location>
</feature>
<protein>
    <submittedName>
        <fullName evidence="4">FAD-binding type PCMH-like superfamily</fullName>
    </submittedName>
</protein>
<dbReference type="InterPro" id="IPR006094">
    <property type="entry name" value="Oxid_FAD_bind_N"/>
</dbReference>
<dbReference type="Pfam" id="PF01565">
    <property type="entry name" value="FAD_binding_4"/>
    <property type="match status" value="1"/>
</dbReference>
<dbReference type="InterPro" id="IPR050432">
    <property type="entry name" value="FAD-linked_Oxidoreductases_BP"/>
</dbReference>
<dbReference type="GO" id="GO:0071949">
    <property type="term" value="F:FAD binding"/>
    <property type="evidence" value="ECO:0007669"/>
    <property type="project" value="InterPro"/>
</dbReference>
<sequence length="121" mass="13371">MCTVTKSYGPFPDRSICKAAKVEYLRTEAKLVSVVAAATRAGQKMRVVTRYSHSFLKLVCNDGKDGILISTKFLNHVVKINPEAKTLTVESGVTLRQLIEVAAKFELALPYAESTRTQTCF</sequence>
<dbReference type="GO" id="GO:0016491">
    <property type="term" value="F:oxidoreductase activity"/>
    <property type="evidence" value="ECO:0007669"/>
    <property type="project" value="UniProtKB-KW"/>
</dbReference>
<reference evidence="4 5" key="1">
    <citation type="submission" date="2020-12" db="EMBL/GenBank/DDBJ databases">
        <title>Concerted genomic and epigenomic changes stabilize Arabidopsis allopolyploids.</title>
        <authorList>
            <person name="Chen Z."/>
        </authorList>
    </citation>
    <scope>NUCLEOTIDE SEQUENCE [LARGE SCALE GENOMIC DNA]</scope>
    <source>
        <strain evidence="4">As9502</strain>
        <tissue evidence="4">Leaf</tissue>
    </source>
</reference>
<proteinExistence type="inferred from homology"/>
<evidence type="ECO:0000256" key="1">
    <source>
        <dbReference type="ARBA" id="ARBA00005466"/>
    </source>
</evidence>
<comment type="similarity">
    <text evidence="1">Belongs to the oxygen-dependent FAD-linked oxidoreductase family.</text>
</comment>
<keyword evidence="5" id="KW-1185">Reference proteome</keyword>
<dbReference type="OrthoDB" id="1106777at2759"/>
<evidence type="ECO:0000256" key="2">
    <source>
        <dbReference type="ARBA" id="ARBA00023002"/>
    </source>
</evidence>
<evidence type="ECO:0000313" key="4">
    <source>
        <dbReference type="EMBL" id="KAG7538187.1"/>
    </source>
</evidence>
<dbReference type="PROSITE" id="PS51387">
    <property type="entry name" value="FAD_PCMH"/>
    <property type="match status" value="1"/>
</dbReference>
<accession>A0A8T1Y068</accession>